<protein>
    <submittedName>
        <fullName evidence="2">Uncharacterized protein</fullName>
    </submittedName>
</protein>
<sequence length="156" mass="17816">MIRYPLQQASGSHTLFHLINRLLVLTDVALLLWFVMFVPVNSGITIILTSIHLVLLTPSLMYHLMPFVRGKIMFKLFAHLISFIVLGAFFFSVVVLIDQNKRLERWAMIIIILLITLPGSLVSFSLLLLLNSGQKKPQISYLLTQDGKLYQEFMAI</sequence>
<keyword evidence="1" id="KW-1133">Transmembrane helix</keyword>
<keyword evidence="3" id="KW-1185">Reference proteome</keyword>
<dbReference type="AlphaFoldDB" id="A0AAD2D7X3"/>
<evidence type="ECO:0000256" key="1">
    <source>
        <dbReference type="SAM" id="Phobius"/>
    </source>
</evidence>
<feature type="transmembrane region" description="Helical" evidence="1">
    <location>
        <begin position="109"/>
        <end position="130"/>
    </location>
</feature>
<evidence type="ECO:0000313" key="3">
    <source>
        <dbReference type="Proteomes" id="UP001295684"/>
    </source>
</evidence>
<evidence type="ECO:0000313" key="2">
    <source>
        <dbReference type="EMBL" id="CAI2382866.1"/>
    </source>
</evidence>
<reference evidence="2" key="1">
    <citation type="submission" date="2023-07" db="EMBL/GenBank/DDBJ databases">
        <authorList>
            <consortium name="AG Swart"/>
            <person name="Singh M."/>
            <person name="Singh A."/>
            <person name="Seah K."/>
            <person name="Emmerich C."/>
        </authorList>
    </citation>
    <scope>NUCLEOTIDE SEQUENCE</scope>
    <source>
        <strain evidence="2">DP1</strain>
    </source>
</reference>
<feature type="transmembrane region" description="Helical" evidence="1">
    <location>
        <begin position="21"/>
        <end position="38"/>
    </location>
</feature>
<dbReference type="EMBL" id="CAMPGE010025071">
    <property type="protein sequence ID" value="CAI2382866.1"/>
    <property type="molecule type" value="Genomic_DNA"/>
</dbReference>
<accession>A0AAD2D7X3</accession>
<keyword evidence="1" id="KW-0812">Transmembrane</keyword>
<gene>
    <name evidence="2" type="ORF">ECRASSUSDP1_LOCUS24354</name>
</gene>
<dbReference type="Proteomes" id="UP001295684">
    <property type="component" value="Unassembled WGS sequence"/>
</dbReference>
<feature type="transmembrane region" description="Helical" evidence="1">
    <location>
        <begin position="44"/>
        <end position="64"/>
    </location>
</feature>
<name>A0AAD2D7X3_EUPCR</name>
<feature type="transmembrane region" description="Helical" evidence="1">
    <location>
        <begin position="76"/>
        <end position="97"/>
    </location>
</feature>
<proteinExistence type="predicted"/>
<organism evidence="2 3">
    <name type="scientific">Euplotes crassus</name>
    <dbReference type="NCBI Taxonomy" id="5936"/>
    <lineage>
        <taxon>Eukaryota</taxon>
        <taxon>Sar</taxon>
        <taxon>Alveolata</taxon>
        <taxon>Ciliophora</taxon>
        <taxon>Intramacronucleata</taxon>
        <taxon>Spirotrichea</taxon>
        <taxon>Hypotrichia</taxon>
        <taxon>Euplotida</taxon>
        <taxon>Euplotidae</taxon>
        <taxon>Moneuplotes</taxon>
    </lineage>
</organism>
<keyword evidence="1" id="KW-0472">Membrane</keyword>
<comment type="caution">
    <text evidence="2">The sequence shown here is derived from an EMBL/GenBank/DDBJ whole genome shotgun (WGS) entry which is preliminary data.</text>
</comment>